<feature type="transmembrane region" description="Helical" evidence="1">
    <location>
        <begin position="364"/>
        <end position="384"/>
    </location>
</feature>
<gene>
    <name evidence="2" type="ORF">BBK82_42170</name>
</gene>
<dbReference type="KEGG" id="led:BBK82_42170"/>
<dbReference type="STRING" id="1586287.BBK82_42170"/>
<name>A0A1B2HV69_9PSEU</name>
<evidence type="ECO:0000313" key="3">
    <source>
        <dbReference type="Proteomes" id="UP000093053"/>
    </source>
</evidence>
<keyword evidence="1" id="KW-0812">Transmembrane</keyword>
<evidence type="ECO:0000256" key="1">
    <source>
        <dbReference type="SAM" id="Phobius"/>
    </source>
</evidence>
<reference evidence="2 3" key="1">
    <citation type="submission" date="2016-07" db="EMBL/GenBank/DDBJ databases">
        <title>Complete genome sequence of the Lentzea guizhouensis DHS C013.</title>
        <authorList>
            <person name="Cao C."/>
        </authorList>
    </citation>
    <scope>NUCLEOTIDE SEQUENCE [LARGE SCALE GENOMIC DNA]</scope>
    <source>
        <strain evidence="2 3">DHS C013</strain>
    </source>
</reference>
<keyword evidence="3" id="KW-1185">Reference proteome</keyword>
<dbReference type="AlphaFoldDB" id="A0A1B2HV69"/>
<dbReference type="EMBL" id="CP016793">
    <property type="protein sequence ID" value="ANZ41582.1"/>
    <property type="molecule type" value="Genomic_DNA"/>
</dbReference>
<feature type="transmembrane region" description="Helical" evidence="1">
    <location>
        <begin position="340"/>
        <end position="358"/>
    </location>
</feature>
<organism evidence="2 3">
    <name type="scientific">Lentzea guizhouensis</name>
    <dbReference type="NCBI Taxonomy" id="1586287"/>
    <lineage>
        <taxon>Bacteria</taxon>
        <taxon>Bacillati</taxon>
        <taxon>Actinomycetota</taxon>
        <taxon>Actinomycetes</taxon>
        <taxon>Pseudonocardiales</taxon>
        <taxon>Pseudonocardiaceae</taxon>
        <taxon>Lentzea</taxon>
    </lineage>
</organism>
<evidence type="ECO:0000313" key="2">
    <source>
        <dbReference type="EMBL" id="ANZ41582.1"/>
    </source>
</evidence>
<dbReference type="Proteomes" id="UP000093053">
    <property type="component" value="Chromosome"/>
</dbReference>
<feature type="transmembrane region" description="Helical" evidence="1">
    <location>
        <begin position="414"/>
        <end position="437"/>
    </location>
</feature>
<accession>A0A1B2HV69</accession>
<keyword evidence="1" id="KW-0472">Membrane</keyword>
<proteinExistence type="predicted"/>
<sequence>MVRLREIAGPDLYRRNPFRVIGLATNAKPAQVRAQRHLLLGALELGSGTVPGDRRLALPRPPTAQEVRAAFDALERADHRLVDELFWWWGEPGACGCPAELHEVHDDAVEAHAKALDTETDEDLWVDAADAWMDALDHPRFWDHVRHRMKVLSDRRMDESTVSGLGQALPGALLVPQVALAGTRPRLAGLLDTWDVPAALVDDARRTAAAPTSRRIDELVEEVHTLLVDSANRAAADRVDELPALAELLEELAPHARYRWSARQRNRTAVMLNNCGLALKTTDLPRAVALMRRALAFVVEQSDRATIEDNLATTPTPRWDQQQPAHGQNPVLSPRWPSNLAVFAAFIAAVTAFLSGLLDAPTWLTVVAAVLFSWLPMRVITAGWYRSMGDVTTFVVGGLAFVGGWWAYRELPFAALAPFLWSCLAFTLVSPFVYALVADGRNHR</sequence>
<protein>
    <submittedName>
        <fullName evidence="2">Uncharacterized protein</fullName>
    </submittedName>
</protein>
<keyword evidence="1" id="KW-1133">Transmembrane helix</keyword>
<feature type="transmembrane region" description="Helical" evidence="1">
    <location>
        <begin position="391"/>
        <end position="408"/>
    </location>
</feature>